<evidence type="ECO:0000256" key="2">
    <source>
        <dbReference type="ARBA" id="ARBA00004947"/>
    </source>
</evidence>
<feature type="compositionally biased region" description="Polar residues" evidence="9">
    <location>
        <begin position="441"/>
        <end position="452"/>
    </location>
</feature>
<dbReference type="UniPathway" id="UPA00214"/>
<dbReference type="GO" id="GO:0004034">
    <property type="term" value="F:aldose 1-epimerase activity"/>
    <property type="evidence" value="ECO:0007669"/>
    <property type="project" value="UniProtKB-EC"/>
</dbReference>
<dbReference type="InterPro" id="IPR008183">
    <property type="entry name" value="Aldose_1/G6P_1-epimerase"/>
</dbReference>
<dbReference type="CDD" id="cd09019">
    <property type="entry name" value="galactose_mutarotase_like"/>
    <property type="match status" value="1"/>
</dbReference>
<accession>A0A8I6TMQ3</accession>
<comment type="catalytic activity">
    <reaction evidence="1">
        <text>alpha-D-galactose = beta-D-galactose</text>
        <dbReference type="Rhea" id="RHEA:28675"/>
        <dbReference type="ChEBI" id="CHEBI:27667"/>
        <dbReference type="ChEBI" id="CHEBI:28061"/>
        <dbReference type="EC" id="5.1.3.3"/>
    </reaction>
    <physiologicalReaction direction="right-to-left" evidence="1">
        <dbReference type="Rhea" id="RHEA:28677"/>
    </physiologicalReaction>
</comment>
<feature type="compositionally biased region" description="Acidic residues" evidence="9">
    <location>
        <begin position="20"/>
        <end position="34"/>
    </location>
</feature>
<dbReference type="GO" id="GO:0006006">
    <property type="term" value="P:glucose metabolic process"/>
    <property type="evidence" value="ECO:0007669"/>
    <property type="project" value="TreeGrafter"/>
</dbReference>
<dbReference type="GO" id="GO:0030246">
    <property type="term" value="F:carbohydrate binding"/>
    <property type="evidence" value="ECO:0007669"/>
    <property type="project" value="InterPro"/>
</dbReference>
<evidence type="ECO:0000256" key="4">
    <source>
        <dbReference type="ARBA" id="ARBA00021023"/>
    </source>
</evidence>
<dbReference type="RefSeq" id="XP_024084856.1">
    <property type="nucleotide sequence ID" value="XM_024229088.1"/>
</dbReference>
<dbReference type="OrthoDB" id="274691at2759"/>
<evidence type="ECO:0000313" key="11">
    <source>
        <dbReference type="Proteomes" id="UP000494040"/>
    </source>
</evidence>
<evidence type="ECO:0000313" key="10">
    <source>
        <dbReference type="EnsemblMetazoa" id="XP_024084856.1"/>
    </source>
</evidence>
<dbReference type="Gene3D" id="2.70.98.10">
    <property type="match status" value="2"/>
</dbReference>
<sequence length="564" mass="62875">MARRVSEFSEDAAPWFLEGDAAELENEEEGLEEEEPAKFNLFEPPPLLPIPIGKIVVDGFGLWKRLADDQITTDKPQAICQDIIRRYTLINDNRVTVQVINYGATITHISYPDKNGKIEDIVLGFDTFEEYLQDDNPKFGATLGRYSSIISDSKGKIGTEEFFLTMNQNEDHVLGGNVGFDKVIWESAVHKDTVVMTYTSKDGEEGYPGTVMVQQTFHLTHDNTLAISVSVTSSKPSPISIGNNIFFNLAGHGAANELANHCLMVNADKWLITEAGKLTGDVQNVGGTYYDLRVPRPLGKAIARAPGRGYDTSFCLTKGMIKQAVTFACRLAHPDSGRFMEMHTDQPTLHIYTGNSLPNPDMPFGGGEAGGTKGDLFTLAERLAFLCRDKKEEGEDNWPIRMMSTISWPRPASDPSEEHIFKRFSELTLTSKKSESKKSLHGSSASMMNNAGTAGMERGEGEKEEYEMVDAESEGEEEEVPKWEPPKPIKGKKGLEYRNHGAISLISQEYPDAFKFKRHPRPIVFPGVTYTRTTYYKFGVIVQRDPMDKPPVDVNNLNFNPTEF</sequence>
<dbReference type="OMA" id="IWESAVH"/>
<evidence type="ECO:0000256" key="8">
    <source>
        <dbReference type="ARBA" id="ARBA00045743"/>
    </source>
</evidence>
<dbReference type="InterPro" id="IPR011013">
    <property type="entry name" value="Gal_mutarotase_sf_dom"/>
</dbReference>
<dbReference type="Pfam" id="PF01263">
    <property type="entry name" value="Aldose_epim"/>
    <property type="match status" value="1"/>
</dbReference>
<evidence type="ECO:0000256" key="5">
    <source>
        <dbReference type="ARBA" id="ARBA00023235"/>
    </source>
</evidence>
<name>A0A8I6TMQ3_CIMLE</name>
<protein>
    <recommendedName>
        <fullName evidence="4">Galactose mutarotase</fullName>
    </recommendedName>
    <alternativeName>
        <fullName evidence="7">Aldose 1-epimerase</fullName>
    </alternativeName>
</protein>
<proteinExistence type="inferred from homology"/>
<evidence type="ECO:0000256" key="1">
    <source>
        <dbReference type="ARBA" id="ARBA00001712"/>
    </source>
</evidence>
<dbReference type="KEGG" id="clec:106666545"/>
<keyword evidence="6" id="KW-0119">Carbohydrate metabolism</keyword>
<feature type="region of interest" description="Disordered" evidence="9">
    <location>
        <begin position="14"/>
        <end position="34"/>
    </location>
</feature>
<dbReference type="GO" id="GO:0033499">
    <property type="term" value="P:galactose catabolic process via UDP-galactose, Leloir pathway"/>
    <property type="evidence" value="ECO:0007669"/>
    <property type="project" value="TreeGrafter"/>
</dbReference>
<evidence type="ECO:0000256" key="9">
    <source>
        <dbReference type="SAM" id="MobiDB-lite"/>
    </source>
</evidence>
<feature type="region of interest" description="Disordered" evidence="9">
    <location>
        <begin position="432"/>
        <end position="460"/>
    </location>
</feature>
<dbReference type="EnsemblMetazoa" id="XM_024229088.1">
    <property type="protein sequence ID" value="XP_024084856.1"/>
    <property type="gene ID" value="LOC106666545"/>
</dbReference>
<keyword evidence="11" id="KW-1185">Reference proteome</keyword>
<evidence type="ECO:0000256" key="3">
    <source>
        <dbReference type="ARBA" id="ARBA00006206"/>
    </source>
</evidence>
<keyword evidence="5" id="KW-0413">Isomerase</keyword>
<organism evidence="10 11">
    <name type="scientific">Cimex lectularius</name>
    <name type="common">Bed bug</name>
    <name type="synonym">Acanthia lectularia</name>
    <dbReference type="NCBI Taxonomy" id="79782"/>
    <lineage>
        <taxon>Eukaryota</taxon>
        <taxon>Metazoa</taxon>
        <taxon>Ecdysozoa</taxon>
        <taxon>Arthropoda</taxon>
        <taxon>Hexapoda</taxon>
        <taxon>Insecta</taxon>
        <taxon>Pterygota</taxon>
        <taxon>Neoptera</taxon>
        <taxon>Paraneoptera</taxon>
        <taxon>Hemiptera</taxon>
        <taxon>Heteroptera</taxon>
        <taxon>Panheteroptera</taxon>
        <taxon>Cimicomorpha</taxon>
        <taxon>Cimicidae</taxon>
        <taxon>Cimex</taxon>
    </lineage>
</organism>
<dbReference type="AlphaFoldDB" id="A0A8I6TMQ3"/>
<dbReference type="InterPro" id="IPR047215">
    <property type="entry name" value="Galactose_mutarotase-like"/>
</dbReference>
<comment type="similarity">
    <text evidence="3">Belongs to the aldose epimerase family.</text>
</comment>
<comment type="function">
    <text evidence="8">Mutarotase that catalyzes the interconversion of beta-D-galactose and alpha-D-galactose during galactose metabolism. Beta-D-galactose is metabolized in the liver into glucose 1-phosphate, the primary metabolic fuel, by the action of four enzymes that constitute the Leloir pathway: GALM, GALK1 (galactokinase), GALT (galactose-1-phosphate uridylyltransferase) and GALE (UDP-galactose-4'-epimerase). Involved in the maintenance of the equilibrium between the beta- and alpha-anomers of galactose, therefore ensuring a sufficient supply of the alpha-anomer for GALK1. Also active on D-glucose although shows a preference for galactose over glucose.</text>
</comment>
<comment type="pathway">
    <text evidence="2">Carbohydrate metabolism; galactose metabolism.</text>
</comment>
<reference evidence="10" key="1">
    <citation type="submission" date="2022-01" db="UniProtKB">
        <authorList>
            <consortium name="EnsemblMetazoa"/>
        </authorList>
    </citation>
    <scope>IDENTIFICATION</scope>
</reference>
<evidence type="ECO:0000256" key="7">
    <source>
        <dbReference type="ARBA" id="ARBA00032729"/>
    </source>
</evidence>
<evidence type="ECO:0000256" key="6">
    <source>
        <dbReference type="ARBA" id="ARBA00023277"/>
    </source>
</evidence>
<dbReference type="Proteomes" id="UP000494040">
    <property type="component" value="Unassembled WGS sequence"/>
</dbReference>
<dbReference type="GeneID" id="106666545"/>
<dbReference type="PANTHER" id="PTHR10091">
    <property type="entry name" value="ALDOSE-1-EPIMERASE"/>
    <property type="match status" value="1"/>
</dbReference>
<dbReference type="PANTHER" id="PTHR10091:SF0">
    <property type="entry name" value="GALACTOSE MUTAROTASE"/>
    <property type="match status" value="1"/>
</dbReference>
<dbReference type="InterPro" id="IPR014718">
    <property type="entry name" value="GH-type_carb-bd"/>
</dbReference>
<dbReference type="SUPFAM" id="SSF74650">
    <property type="entry name" value="Galactose mutarotase-like"/>
    <property type="match status" value="1"/>
</dbReference>